<name>A0A9P6JKT9_9AGAR</name>
<dbReference type="SUPFAM" id="SSF53474">
    <property type="entry name" value="alpha/beta-Hydrolases"/>
    <property type="match status" value="1"/>
</dbReference>
<dbReference type="Pfam" id="PF07859">
    <property type="entry name" value="Abhydrolase_3"/>
    <property type="match status" value="1"/>
</dbReference>
<keyword evidence="5" id="KW-1185">Reference proteome</keyword>
<gene>
    <name evidence="4" type="ORF">CPB83DRAFT_861510</name>
</gene>
<dbReference type="Proteomes" id="UP000807306">
    <property type="component" value="Unassembled WGS sequence"/>
</dbReference>
<dbReference type="Pfam" id="PF00326">
    <property type="entry name" value="Peptidase_S9"/>
    <property type="match status" value="1"/>
</dbReference>
<dbReference type="InterPro" id="IPR001375">
    <property type="entry name" value="Peptidase_S9_cat"/>
</dbReference>
<feature type="domain" description="Alpha/beta hydrolase fold-3" evidence="3">
    <location>
        <begin position="41"/>
        <end position="150"/>
    </location>
</feature>
<keyword evidence="1 4" id="KW-0378">Hydrolase</keyword>
<evidence type="ECO:0000313" key="5">
    <source>
        <dbReference type="Proteomes" id="UP000807306"/>
    </source>
</evidence>
<sequence length="350" mass="39502">MQRVTTICYKTLDESTPICFDAYLRPEILNSKPHDAKLAAVVYFHAGGLSVGNKTSWFPKWLCERVLELGLVFISVDYQLMPPASGYDMVKDIQDLITFLANNEITGLERPVRINPDRIAVSGTSGGGLCVYLAAMHCSPRPRALFSLYGMGGNFLIPHYFKPKSDVFFRGRELLDAADFSEFTHPFKNGPLSPVVDSPLSYYPQTNDKPGYPANPRMLLPRLYLQQGLWLDYYTQAHSPSLSESLLWASGKSSEKLDDVIPSEYRALFPQLHVDKSWPATLLFHGTSDTAVPIEESRHLKTLLEKAKVPVQLLEFEGQEHAFDYEPNSEEMYSAQFHLAAEFLRDRLAN</sequence>
<reference evidence="4" key="1">
    <citation type="submission" date="2020-11" db="EMBL/GenBank/DDBJ databases">
        <authorList>
            <consortium name="DOE Joint Genome Institute"/>
            <person name="Ahrendt S."/>
            <person name="Riley R."/>
            <person name="Andreopoulos W."/>
            <person name="Labutti K."/>
            <person name="Pangilinan J."/>
            <person name="Ruiz-Duenas F.J."/>
            <person name="Barrasa J.M."/>
            <person name="Sanchez-Garcia M."/>
            <person name="Camarero S."/>
            <person name="Miyauchi S."/>
            <person name="Serrano A."/>
            <person name="Linde D."/>
            <person name="Babiker R."/>
            <person name="Drula E."/>
            <person name="Ayuso-Fernandez I."/>
            <person name="Pacheco R."/>
            <person name="Padilla G."/>
            <person name="Ferreira P."/>
            <person name="Barriuso J."/>
            <person name="Kellner H."/>
            <person name="Castanera R."/>
            <person name="Alfaro M."/>
            <person name="Ramirez L."/>
            <person name="Pisabarro A.G."/>
            <person name="Kuo A."/>
            <person name="Tritt A."/>
            <person name="Lipzen A."/>
            <person name="He G."/>
            <person name="Yan M."/>
            <person name="Ng V."/>
            <person name="Cullen D."/>
            <person name="Martin F."/>
            <person name="Rosso M.-N."/>
            <person name="Henrissat B."/>
            <person name="Hibbett D."/>
            <person name="Martinez A.T."/>
            <person name="Grigoriev I.V."/>
        </authorList>
    </citation>
    <scope>NUCLEOTIDE SEQUENCE</scope>
    <source>
        <strain evidence="4">CBS 506.95</strain>
    </source>
</reference>
<dbReference type="InterPro" id="IPR050300">
    <property type="entry name" value="GDXG_lipolytic_enzyme"/>
</dbReference>
<dbReference type="PANTHER" id="PTHR48081">
    <property type="entry name" value="AB HYDROLASE SUPERFAMILY PROTEIN C4A8.06C"/>
    <property type="match status" value="1"/>
</dbReference>
<accession>A0A9P6JKT9</accession>
<dbReference type="EMBL" id="MU157901">
    <property type="protein sequence ID" value="KAF9524268.1"/>
    <property type="molecule type" value="Genomic_DNA"/>
</dbReference>
<protein>
    <submittedName>
        <fullName evidence="4">Alpha/Beta hydrolase protein</fullName>
    </submittedName>
</protein>
<dbReference type="GO" id="GO:0008236">
    <property type="term" value="F:serine-type peptidase activity"/>
    <property type="evidence" value="ECO:0007669"/>
    <property type="project" value="InterPro"/>
</dbReference>
<dbReference type="PANTHER" id="PTHR48081:SF3">
    <property type="entry name" value="ALPHA_BETA HYDROLASE FOLD-3 DOMAIN-CONTAINING PROTEIN"/>
    <property type="match status" value="1"/>
</dbReference>
<dbReference type="InterPro" id="IPR013094">
    <property type="entry name" value="AB_hydrolase_3"/>
</dbReference>
<dbReference type="OrthoDB" id="19653at2759"/>
<dbReference type="AlphaFoldDB" id="A0A9P6JKT9"/>
<dbReference type="InterPro" id="IPR029058">
    <property type="entry name" value="AB_hydrolase_fold"/>
</dbReference>
<feature type="domain" description="Peptidase S9 prolyl oligopeptidase catalytic" evidence="2">
    <location>
        <begin position="261"/>
        <end position="342"/>
    </location>
</feature>
<evidence type="ECO:0000313" key="4">
    <source>
        <dbReference type="EMBL" id="KAF9524268.1"/>
    </source>
</evidence>
<organism evidence="4 5">
    <name type="scientific">Crepidotus variabilis</name>
    <dbReference type="NCBI Taxonomy" id="179855"/>
    <lineage>
        <taxon>Eukaryota</taxon>
        <taxon>Fungi</taxon>
        <taxon>Dikarya</taxon>
        <taxon>Basidiomycota</taxon>
        <taxon>Agaricomycotina</taxon>
        <taxon>Agaricomycetes</taxon>
        <taxon>Agaricomycetidae</taxon>
        <taxon>Agaricales</taxon>
        <taxon>Agaricineae</taxon>
        <taxon>Crepidotaceae</taxon>
        <taxon>Crepidotus</taxon>
    </lineage>
</organism>
<dbReference type="GO" id="GO:0006508">
    <property type="term" value="P:proteolysis"/>
    <property type="evidence" value="ECO:0007669"/>
    <property type="project" value="InterPro"/>
</dbReference>
<evidence type="ECO:0000256" key="1">
    <source>
        <dbReference type="ARBA" id="ARBA00022801"/>
    </source>
</evidence>
<proteinExistence type="predicted"/>
<comment type="caution">
    <text evidence="4">The sequence shown here is derived from an EMBL/GenBank/DDBJ whole genome shotgun (WGS) entry which is preliminary data.</text>
</comment>
<dbReference type="Gene3D" id="3.40.50.1820">
    <property type="entry name" value="alpha/beta hydrolase"/>
    <property type="match status" value="1"/>
</dbReference>
<evidence type="ECO:0000259" key="3">
    <source>
        <dbReference type="Pfam" id="PF07859"/>
    </source>
</evidence>
<evidence type="ECO:0000259" key="2">
    <source>
        <dbReference type="Pfam" id="PF00326"/>
    </source>
</evidence>